<evidence type="ECO:0000259" key="5">
    <source>
        <dbReference type="PROSITE" id="PS51891"/>
    </source>
</evidence>
<protein>
    <submittedName>
        <fullName evidence="6">S-(Hydroxymethyl)glutathione synthase</fullName>
    </submittedName>
</protein>
<dbReference type="RefSeq" id="WP_284300509.1">
    <property type="nucleotide sequence ID" value="NZ_BSSV01000008.1"/>
</dbReference>
<gene>
    <name evidence="6" type="ORF">tloyanaT_32060</name>
</gene>
<dbReference type="PROSITE" id="PS51891">
    <property type="entry name" value="CENP_V_GFA"/>
    <property type="match status" value="1"/>
</dbReference>
<evidence type="ECO:0000256" key="3">
    <source>
        <dbReference type="ARBA" id="ARBA00022833"/>
    </source>
</evidence>
<organism evidence="6 7">
    <name type="scientific">Thalassotalea loyana</name>
    <dbReference type="NCBI Taxonomy" id="280483"/>
    <lineage>
        <taxon>Bacteria</taxon>
        <taxon>Pseudomonadati</taxon>
        <taxon>Pseudomonadota</taxon>
        <taxon>Gammaproteobacteria</taxon>
        <taxon>Alteromonadales</taxon>
        <taxon>Colwelliaceae</taxon>
        <taxon>Thalassotalea</taxon>
    </lineage>
</organism>
<dbReference type="InterPro" id="IPR011057">
    <property type="entry name" value="Mss4-like_sf"/>
</dbReference>
<keyword evidence="4" id="KW-0456">Lyase</keyword>
<sequence>MTDKTLAKGSCNCGGVTFSVNVPVTDVYVCHCSICRKSTGSGGIAVTVVPTQSVSFHTGTELIKQWQKPNHDWLTNFCSVCGSPLPGKNDDQRTFIPVSLFDSGYEQLEVKHHIFTDSKASWEVIADNGKQHQGAFG</sequence>
<evidence type="ECO:0000313" key="7">
    <source>
        <dbReference type="Proteomes" id="UP001157134"/>
    </source>
</evidence>
<dbReference type="SUPFAM" id="SSF51316">
    <property type="entry name" value="Mss4-like"/>
    <property type="match status" value="1"/>
</dbReference>
<keyword evidence="2" id="KW-0479">Metal-binding</keyword>
<reference evidence="6 7" key="1">
    <citation type="submission" date="2023-03" db="EMBL/GenBank/DDBJ databases">
        <title>Thalassotalea loyana LMG 22536T draft genome sequence.</title>
        <authorList>
            <person name="Sawabe T."/>
        </authorList>
    </citation>
    <scope>NUCLEOTIDE SEQUENCE [LARGE SCALE GENOMIC DNA]</scope>
    <source>
        <strain evidence="6 7">LMG 22536</strain>
    </source>
</reference>
<evidence type="ECO:0000256" key="4">
    <source>
        <dbReference type="ARBA" id="ARBA00023239"/>
    </source>
</evidence>
<keyword evidence="3" id="KW-0862">Zinc</keyword>
<accession>A0ABQ6HFU5</accession>
<dbReference type="PANTHER" id="PTHR33337:SF40">
    <property type="entry name" value="CENP-V_GFA DOMAIN-CONTAINING PROTEIN-RELATED"/>
    <property type="match status" value="1"/>
</dbReference>
<feature type="domain" description="CENP-V/GFA" evidence="5">
    <location>
        <begin position="7"/>
        <end position="123"/>
    </location>
</feature>
<comment type="similarity">
    <text evidence="1">Belongs to the Gfa family.</text>
</comment>
<evidence type="ECO:0000313" key="6">
    <source>
        <dbReference type="EMBL" id="GLX86953.1"/>
    </source>
</evidence>
<name>A0ABQ6HFU5_9GAMM</name>
<dbReference type="EMBL" id="BSSV01000008">
    <property type="protein sequence ID" value="GLX86953.1"/>
    <property type="molecule type" value="Genomic_DNA"/>
</dbReference>
<dbReference type="Gene3D" id="3.90.1590.10">
    <property type="entry name" value="glutathione-dependent formaldehyde- activating enzyme (gfa)"/>
    <property type="match status" value="1"/>
</dbReference>
<proteinExistence type="inferred from homology"/>
<evidence type="ECO:0000256" key="1">
    <source>
        <dbReference type="ARBA" id="ARBA00005495"/>
    </source>
</evidence>
<dbReference type="Pfam" id="PF04828">
    <property type="entry name" value="GFA"/>
    <property type="match status" value="1"/>
</dbReference>
<keyword evidence="7" id="KW-1185">Reference proteome</keyword>
<dbReference type="InterPro" id="IPR006913">
    <property type="entry name" value="CENP-V/GFA"/>
</dbReference>
<evidence type="ECO:0000256" key="2">
    <source>
        <dbReference type="ARBA" id="ARBA00022723"/>
    </source>
</evidence>
<dbReference type="PANTHER" id="PTHR33337">
    <property type="entry name" value="GFA DOMAIN-CONTAINING PROTEIN"/>
    <property type="match status" value="1"/>
</dbReference>
<comment type="caution">
    <text evidence="6">The sequence shown here is derived from an EMBL/GenBank/DDBJ whole genome shotgun (WGS) entry which is preliminary data.</text>
</comment>
<dbReference type="Proteomes" id="UP001157134">
    <property type="component" value="Unassembled WGS sequence"/>
</dbReference>